<dbReference type="EMBL" id="CP023777">
    <property type="protein sequence ID" value="ATL47173.1"/>
    <property type="molecule type" value="Genomic_DNA"/>
</dbReference>
<protein>
    <submittedName>
        <fullName evidence="1">GAF domain-containing protein</fullName>
    </submittedName>
</protein>
<dbReference type="SUPFAM" id="SSF55781">
    <property type="entry name" value="GAF domain-like"/>
    <property type="match status" value="1"/>
</dbReference>
<dbReference type="InterPro" id="IPR029016">
    <property type="entry name" value="GAF-like_dom_sf"/>
</dbReference>
<dbReference type="RefSeq" id="WP_098193555.1">
    <property type="nucleotide sequence ID" value="NZ_CP023777.1"/>
</dbReference>
<dbReference type="KEGG" id="cbae:COR50_08235"/>
<proteinExistence type="predicted"/>
<reference evidence="1 2" key="1">
    <citation type="submission" date="2017-10" db="EMBL/GenBank/DDBJ databases">
        <title>Paenichitinophaga pekingensis gen. nov., sp. nov., isolated from activated sludge.</title>
        <authorList>
            <person name="Jin D."/>
            <person name="Kong X."/>
            <person name="Deng Y."/>
            <person name="Bai Z."/>
        </authorList>
    </citation>
    <scope>NUCLEOTIDE SEQUENCE [LARGE SCALE GENOMIC DNA]</scope>
    <source>
        <strain evidence="1 2">13</strain>
    </source>
</reference>
<evidence type="ECO:0000313" key="2">
    <source>
        <dbReference type="Proteomes" id="UP000220133"/>
    </source>
</evidence>
<organism evidence="1 2">
    <name type="scientific">Chitinophaga caeni</name>
    <dbReference type="NCBI Taxonomy" id="2029983"/>
    <lineage>
        <taxon>Bacteria</taxon>
        <taxon>Pseudomonadati</taxon>
        <taxon>Bacteroidota</taxon>
        <taxon>Chitinophagia</taxon>
        <taxon>Chitinophagales</taxon>
        <taxon>Chitinophagaceae</taxon>
        <taxon>Chitinophaga</taxon>
    </lineage>
</organism>
<dbReference type="AlphaFoldDB" id="A0A291QTH9"/>
<dbReference type="OrthoDB" id="627374at2"/>
<dbReference type="Gene3D" id="3.30.450.40">
    <property type="match status" value="1"/>
</dbReference>
<evidence type="ECO:0000313" key="1">
    <source>
        <dbReference type="EMBL" id="ATL47173.1"/>
    </source>
</evidence>
<keyword evidence="2" id="KW-1185">Reference proteome</keyword>
<gene>
    <name evidence="1" type="ORF">COR50_08235</name>
</gene>
<name>A0A291QTH9_9BACT</name>
<dbReference type="Proteomes" id="UP000220133">
    <property type="component" value="Chromosome"/>
</dbReference>
<accession>A0A291QTH9</accession>
<sequence length="779" mass="90427">MKMLTAHPNVFEEEKLIDSQVSFTPFIRYLKEKAANTHDSRASLYQYIIRKFENSPKLIGDVTDINELQDYQEYLDLLIATLFPVTIDEKSSIYGIGIPYQFSIFYYSDMFKRLFAKDGELNAIPEGISMEKVKKDKLVWIYSLIMDRMYNFPVNYSNELIHNITNPETGLKKYIKINIDGRFVDVKLKNGTLPKLDCKSICAKPLTKRNLEFLQEVLPLSMFSLEGFVIWTIQDVTKDEVVAHVKNLVLNTNSENESESYTKLREDLKILTEVPGISINLMPFLKVNGKYVLENNFADNSIMLNNTKADMQLYQQTLNYLLQHQEPLVISNVNAESIMMYSFLKYLPFKGVKSYMLVPVMHENELLGMLEFANIYEGSLDYSILSKIQPVYSLCAILLRRSMEIGSGRISEVIKNKFTALQPAVEWKFVEAAWRYLHENNKEEVDIEQIQFADVFPLYGAVDVRNSSVERGLALKEDLKEQLTLVEKTLKKILDDKGAYLPLLEELAYKNEMLMSNLADSIVAEDEAKINDFLDNEIAPTFRHLNDGYESLRPILEDYFKAIDPNTSHIFKHRKSYEESLQQINHVINQYLEKERDIIQKSYPCYFEKYRTDGVEYNIYIGQSIAPDKKYDAIYLRNLGLWQLTSMAKIAKMTNDLIPRLSVPLYTTQLILVHSTPIDISFRKDERRFDVEGAYNIRYEIMKKRIDKVHIKDSEERLTQPGTIALVYSFAKEADEYIKYITFLQDKGVLEHGIEFLDLEELQGISGLRALRVKVNLDN</sequence>